<evidence type="ECO:0000259" key="2">
    <source>
        <dbReference type="Pfam" id="PF13519"/>
    </source>
</evidence>
<dbReference type="PANTHER" id="PTHR36846:SF1">
    <property type="entry name" value="PROTEIN VIAA"/>
    <property type="match status" value="1"/>
</dbReference>
<evidence type="ECO:0000313" key="3">
    <source>
        <dbReference type="EMBL" id="TGO02210.1"/>
    </source>
</evidence>
<sequence>MNTIFEANSLERNYQFLDELPESLYPVVVTHTQGQLQQRVQGIMAWRKALLDGHLPKHIDWPNQPVLGKILSVLDQLDIARFCQQQTELTDNLLLDVCKAVSQFEKIQGEQFNRHFEELKQLEEQRKREQIRQNNLRMLDAETLEQLQKEALRLAGENAADVTGQQFIQDWQERARVWHKLAEVFDELGGLLGRGWDLSQGLLANQGWLEIVRLRKLLEQIPHLKELVRTLGKMQISTEEDTIPVMEQLFEPVKRLIEEIQEIQSPLAPMETRGITRSDDISRMLPSELVFLGHPQLKMLWHARRAEKALLTYRVKGVLSEHVLTENEDIESKQQPGKKERLERGPIIVCLDTSGSMHGTPEMIAKALTLEAMRVAHKEKRACYLYAFSGPQQVIEHQLELTEQGLTEFMAFLIQSFHGGTDIQAPLAKAVAKLDTEEWKRADIMIVTDGEFSVPSNTVELINKAKEKDKLRVHGVLVGGWNSSAIEKLCNPVHRFSDWQEMTKQKW</sequence>
<dbReference type="SUPFAM" id="SSF53300">
    <property type="entry name" value="vWA-like"/>
    <property type="match status" value="1"/>
</dbReference>
<protein>
    <recommendedName>
        <fullName evidence="2">VWFA domain-containing protein</fullName>
    </recommendedName>
</protein>
<accession>A0A4E0QPT7</accession>
<proteinExistence type="predicted"/>
<dbReference type="GO" id="GO:0005829">
    <property type="term" value="C:cytosol"/>
    <property type="evidence" value="ECO:0007669"/>
    <property type="project" value="TreeGrafter"/>
</dbReference>
<comment type="caution">
    <text evidence="3">The sequence shown here is derived from an EMBL/GenBank/DDBJ whole genome shotgun (WGS) entry which is preliminary data.</text>
</comment>
<dbReference type="EMBL" id="JSZA02000188">
    <property type="protein sequence ID" value="TGO02210.1"/>
    <property type="molecule type" value="Genomic_DNA"/>
</dbReference>
<feature type="domain" description="VWFA" evidence="2">
    <location>
        <begin position="347"/>
        <end position="451"/>
    </location>
</feature>
<dbReference type="PANTHER" id="PTHR36846">
    <property type="entry name" value="PROTEIN VIAA"/>
    <property type="match status" value="1"/>
</dbReference>
<gene>
    <name evidence="3" type="ORF">PN36_28600</name>
</gene>
<reference evidence="3 4" key="1">
    <citation type="journal article" date="2016" name="Front. Microbiol.">
        <title>Single-Cell (Meta-)Genomics of a Dimorphic Candidatus Thiomargarita nelsonii Reveals Genomic Plasticity.</title>
        <authorList>
            <person name="Flood B.E."/>
            <person name="Fliss P."/>
            <person name="Jones D.S."/>
            <person name="Dick G.J."/>
            <person name="Jain S."/>
            <person name="Kaster A.K."/>
            <person name="Winkel M."/>
            <person name="Mussmann M."/>
            <person name="Bailey J."/>
        </authorList>
    </citation>
    <scope>NUCLEOTIDE SEQUENCE [LARGE SCALE GENOMIC DNA]</scope>
    <source>
        <strain evidence="3">Hydrate Ridge</strain>
    </source>
</reference>
<organism evidence="3 4">
    <name type="scientific">Candidatus Thiomargarita nelsonii</name>
    <dbReference type="NCBI Taxonomy" id="1003181"/>
    <lineage>
        <taxon>Bacteria</taxon>
        <taxon>Pseudomonadati</taxon>
        <taxon>Pseudomonadota</taxon>
        <taxon>Gammaproteobacteria</taxon>
        <taxon>Thiotrichales</taxon>
        <taxon>Thiotrichaceae</taxon>
        <taxon>Thiomargarita</taxon>
    </lineage>
</organism>
<name>A0A4E0QPT7_9GAMM</name>
<dbReference type="Proteomes" id="UP000030428">
    <property type="component" value="Unassembled WGS sequence"/>
</dbReference>
<dbReference type="InterPro" id="IPR002035">
    <property type="entry name" value="VWF_A"/>
</dbReference>
<keyword evidence="4" id="KW-1185">Reference proteome</keyword>
<dbReference type="InterPro" id="IPR036465">
    <property type="entry name" value="vWFA_dom_sf"/>
</dbReference>
<evidence type="ECO:0000313" key="4">
    <source>
        <dbReference type="Proteomes" id="UP000030428"/>
    </source>
</evidence>
<dbReference type="Pfam" id="PF13519">
    <property type="entry name" value="VWA_2"/>
    <property type="match status" value="1"/>
</dbReference>
<keyword evidence="1" id="KW-0175">Coiled coil</keyword>
<dbReference type="Gene3D" id="3.40.50.410">
    <property type="entry name" value="von Willebrand factor, type A domain"/>
    <property type="match status" value="1"/>
</dbReference>
<dbReference type="AlphaFoldDB" id="A0A4E0QPT7"/>
<evidence type="ECO:0000256" key="1">
    <source>
        <dbReference type="SAM" id="Coils"/>
    </source>
</evidence>
<feature type="coiled-coil region" evidence="1">
    <location>
        <begin position="112"/>
        <end position="139"/>
    </location>
</feature>